<protein>
    <submittedName>
        <fullName evidence="1">Uncharacterized protein</fullName>
    </submittedName>
</protein>
<dbReference type="EMBL" id="JAGVWD010000008">
    <property type="protein sequence ID" value="MBS3057132.1"/>
    <property type="molecule type" value="Genomic_DNA"/>
</dbReference>
<proteinExistence type="predicted"/>
<dbReference type="Proteomes" id="UP000677687">
    <property type="component" value="Unassembled WGS sequence"/>
</dbReference>
<comment type="caution">
    <text evidence="1">The sequence shown here is derived from an EMBL/GenBank/DDBJ whole genome shotgun (WGS) entry which is preliminary data.</text>
</comment>
<reference evidence="1" key="1">
    <citation type="submission" date="2021-03" db="EMBL/GenBank/DDBJ databases">
        <authorList>
            <person name="Jaffe A."/>
        </authorList>
    </citation>
    <scope>NUCLEOTIDE SEQUENCE</scope>
    <source>
        <strain evidence="1">RIFCSPHIGHO2_01_FULL_AR10_44_11</strain>
    </source>
</reference>
<organism evidence="1 2">
    <name type="scientific">Candidatus Iainarchaeum sp</name>
    <dbReference type="NCBI Taxonomy" id="3101447"/>
    <lineage>
        <taxon>Archaea</taxon>
        <taxon>Candidatus Iainarchaeota</taxon>
        <taxon>Candidatus Iainarchaeia</taxon>
        <taxon>Candidatus Iainarchaeales</taxon>
        <taxon>Candidatus Iainarchaeaceae</taxon>
        <taxon>Candidatus Iainarchaeum</taxon>
    </lineage>
</organism>
<name>A0A8T4KUB5_9ARCH</name>
<accession>A0A8T4KUB5</accession>
<gene>
    <name evidence="1" type="ORF">J4415_00720</name>
</gene>
<dbReference type="AlphaFoldDB" id="A0A8T4KUB5"/>
<reference evidence="1" key="2">
    <citation type="submission" date="2021-05" db="EMBL/GenBank/DDBJ databases">
        <title>Protein family content uncovers lineage relationships and bacterial pathway maintenance mechanisms in DPANN archaea.</title>
        <authorList>
            <person name="Castelle C.J."/>
            <person name="Meheust R."/>
            <person name="Jaffe A.L."/>
            <person name="Seitz K."/>
            <person name="Gong X."/>
            <person name="Baker B.J."/>
            <person name="Banfield J.F."/>
        </authorList>
    </citation>
    <scope>NUCLEOTIDE SEQUENCE</scope>
    <source>
        <strain evidence="1">RIFCSPHIGHO2_01_FULL_AR10_44_11</strain>
    </source>
</reference>
<sequence length="236" mass="27039">MSTMRSIAVVKNAKLAMSDVNKLIDVLVGVDGYSIFDISFESKDHKEYIEGKLEKINKDQKGNLPSLLDFVQKYISKPGWVSFSYNSPEGFDFAITIKNEMDFFEISLDASLLTQKTYDEMIKLVKMTYLELGCSFGYYFEAETFAHHKLFPDIKEICRTNEVKRLYYVNFWNSKIVKNIGKERIAAVKTLEPSCNVETLKDGSILLALPLELHNESFVGFHAGESIANHLHLKYF</sequence>
<evidence type="ECO:0000313" key="1">
    <source>
        <dbReference type="EMBL" id="MBS3057132.1"/>
    </source>
</evidence>
<evidence type="ECO:0000313" key="2">
    <source>
        <dbReference type="Proteomes" id="UP000677687"/>
    </source>
</evidence>